<dbReference type="Ensembl" id="ENSPTET00000000037.1">
    <property type="protein sequence ID" value="ENSPTEP00000000013.1"/>
    <property type="gene ID" value="ENSPTEG00000000034.1"/>
</dbReference>
<reference evidence="1" key="2">
    <citation type="submission" date="2025-09" db="UniProtKB">
        <authorList>
            <consortium name="Ensembl"/>
        </authorList>
    </citation>
    <scope>IDENTIFICATION</scope>
</reference>
<protein>
    <submittedName>
        <fullName evidence="1">Uncharacterized protein</fullName>
    </submittedName>
</protein>
<dbReference type="Proteomes" id="UP000694416">
    <property type="component" value="Unplaced"/>
</dbReference>
<accession>A0A8C9G7Z4</accession>
<keyword evidence="2" id="KW-1185">Reference proteome</keyword>
<evidence type="ECO:0000313" key="2">
    <source>
        <dbReference type="Proteomes" id="UP000694416"/>
    </source>
</evidence>
<reference evidence="1" key="1">
    <citation type="submission" date="2025-08" db="UniProtKB">
        <authorList>
            <consortium name="Ensembl"/>
        </authorList>
    </citation>
    <scope>IDENTIFICATION</scope>
</reference>
<name>A0A8C9G7Z4_9PRIM</name>
<sequence>MVLPNVQYLGQSNKGLKRSVAEYNSPCPTPSLHLSARAEGWSACWKRLRVLELTPC</sequence>
<organism evidence="1 2">
    <name type="scientific">Piliocolobus tephrosceles</name>
    <name type="common">Ugandan red Colobus</name>
    <dbReference type="NCBI Taxonomy" id="591936"/>
    <lineage>
        <taxon>Eukaryota</taxon>
        <taxon>Metazoa</taxon>
        <taxon>Chordata</taxon>
        <taxon>Craniata</taxon>
        <taxon>Vertebrata</taxon>
        <taxon>Euteleostomi</taxon>
        <taxon>Mammalia</taxon>
        <taxon>Eutheria</taxon>
        <taxon>Euarchontoglires</taxon>
        <taxon>Primates</taxon>
        <taxon>Haplorrhini</taxon>
        <taxon>Catarrhini</taxon>
        <taxon>Cercopithecidae</taxon>
        <taxon>Colobinae</taxon>
        <taxon>Piliocolobus</taxon>
    </lineage>
</organism>
<proteinExistence type="predicted"/>
<evidence type="ECO:0000313" key="1">
    <source>
        <dbReference type="Ensembl" id="ENSPTEP00000000013.1"/>
    </source>
</evidence>
<dbReference type="AlphaFoldDB" id="A0A8C9G7Z4"/>